<evidence type="ECO:0000313" key="3">
    <source>
        <dbReference type="Proteomes" id="UP000574067"/>
    </source>
</evidence>
<sequence>MDATQMQAMTKHAAHTRPAERKHADPLFDGTDSADKGRKFEPFYIAPLGHDRRVGGRARRFDQKR</sequence>
<dbReference type="AlphaFoldDB" id="A0A848F977"/>
<accession>A0A848F977</accession>
<dbReference type="RefSeq" id="WP_169159489.1">
    <property type="nucleotide sequence ID" value="NZ_JABBFW010000003.1"/>
</dbReference>
<dbReference type="Proteomes" id="UP000574067">
    <property type="component" value="Unassembled WGS sequence"/>
</dbReference>
<gene>
    <name evidence="2" type="ORF">HHL10_06270</name>
</gene>
<protein>
    <submittedName>
        <fullName evidence="2">Uncharacterized protein</fullName>
    </submittedName>
</protein>
<proteinExistence type="predicted"/>
<evidence type="ECO:0000256" key="1">
    <source>
        <dbReference type="SAM" id="MobiDB-lite"/>
    </source>
</evidence>
<reference evidence="2 3" key="1">
    <citation type="submission" date="2020-04" db="EMBL/GenBank/DDBJ databases">
        <title>Azohydromonas sp. isolated from soil.</title>
        <authorList>
            <person name="Dahal R.H."/>
        </authorList>
    </citation>
    <scope>NUCLEOTIDE SEQUENCE [LARGE SCALE GENOMIC DNA]</scope>
    <source>
        <strain evidence="2 3">G-1-1-14</strain>
    </source>
</reference>
<feature type="compositionally biased region" description="Basic and acidic residues" evidence="1">
    <location>
        <begin position="17"/>
        <end position="26"/>
    </location>
</feature>
<comment type="caution">
    <text evidence="2">The sequence shown here is derived from an EMBL/GenBank/DDBJ whole genome shotgun (WGS) entry which is preliminary data.</text>
</comment>
<feature type="region of interest" description="Disordered" evidence="1">
    <location>
        <begin position="1"/>
        <end position="37"/>
    </location>
</feature>
<name>A0A848F977_9BURK</name>
<evidence type="ECO:0000313" key="2">
    <source>
        <dbReference type="EMBL" id="NML14581.1"/>
    </source>
</evidence>
<keyword evidence="3" id="KW-1185">Reference proteome</keyword>
<organism evidence="2 3">
    <name type="scientific">Azohydromonas caseinilytica</name>
    <dbReference type="NCBI Taxonomy" id="2728836"/>
    <lineage>
        <taxon>Bacteria</taxon>
        <taxon>Pseudomonadati</taxon>
        <taxon>Pseudomonadota</taxon>
        <taxon>Betaproteobacteria</taxon>
        <taxon>Burkholderiales</taxon>
        <taxon>Sphaerotilaceae</taxon>
        <taxon>Azohydromonas</taxon>
    </lineage>
</organism>
<dbReference type="EMBL" id="JABBFW010000003">
    <property type="protein sequence ID" value="NML14581.1"/>
    <property type="molecule type" value="Genomic_DNA"/>
</dbReference>